<evidence type="ECO:0000313" key="2">
    <source>
        <dbReference type="EMBL" id="ODQ78324.1"/>
    </source>
</evidence>
<dbReference type="STRING" id="984486.A0A1E3QLI2"/>
<keyword evidence="3" id="KW-1185">Reference proteome</keyword>
<dbReference type="InterPro" id="IPR043131">
    <property type="entry name" value="BCAT-like_N"/>
</dbReference>
<dbReference type="AlphaFoldDB" id="A0A1E3QLI2"/>
<proteinExistence type="inferred from homology"/>
<dbReference type="InterPro" id="IPR036038">
    <property type="entry name" value="Aminotransferase-like"/>
</dbReference>
<dbReference type="PANTHER" id="PTHR42743">
    <property type="entry name" value="AMINO-ACID AMINOTRANSFERASE"/>
    <property type="match status" value="1"/>
</dbReference>
<dbReference type="PANTHER" id="PTHR42743:SF11">
    <property type="entry name" value="AMINODEOXYCHORISMATE LYASE"/>
    <property type="match status" value="1"/>
</dbReference>
<dbReference type="InterPro" id="IPR043132">
    <property type="entry name" value="BCAT-like_C"/>
</dbReference>
<evidence type="ECO:0000313" key="3">
    <source>
        <dbReference type="Proteomes" id="UP000094336"/>
    </source>
</evidence>
<dbReference type="GO" id="GO:0003824">
    <property type="term" value="F:catalytic activity"/>
    <property type="evidence" value="ECO:0007669"/>
    <property type="project" value="InterPro"/>
</dbReference>
<name>A0A1E3QLI2_9ASCO</name>
<accession>A0A1E3QLI2</accession>
<reference evidence="3" key="1">
    <citation type="submission" date="2016-05" db="EMBL/GenBank/DDBJ databases">
        <title>Comparative genomics of biotechnologically important yeasts.</title>
        <authorList>
            <consortium name="DOE Joint Genome Institute"/>
            <person name="Riley R."/>
            <person name="Haridas S."/>
            <person name="Wolfe K.H."/>
            <person name="Lopes M.R."/>
            <person name="Hittinger C.T."/>
            <person name="Goker M."/>
            <person name="Salamov A."/>
            <person name="Wisecaver J."/>
            <person name="Long T.M."/>
            <person name="Aerts A.L."/>
            <person name="Barry K."/>
            <person name="Choi C."/>
            <person name="Clum A."/>
            <person name="Coughlan A.Y."/>
            <person name="Deshpande S."/>
            <person name="Douglass A.P."/>
            <person name="Hanson S.J."/>
            <person name="Klenk H.-P."/>
            <person name="Labutti K."/>
            <person name="Lapidus A."/>
            <person name="Lindquist E."/>
            <person name="Lipzen A."/>
            <person name="Meier-Kolthoff J.P."/>
            <person name="Ohm R.A."/>
            <person name="Otillar R.P."/>
            <person name="Pangilinan J."/>
            <person name="Peng Y."/>
            <person name="Rokas A."/>
            <person name="Rosa C.A."/>
            <person name="Scheuner C."/>
            <person name="Sibirny A.A."/>
            <person name="Slot J.C."/>
            <person name="Stielow J.B."/>
            <person name="Sun H."/>
            <person name="Kurtzman C.P."/>
            <person name="Blackwell M."/>
            <person name="Grigoriev I.V."/>
            <person name="Jeffries T.W."/>
        </authorList>
    </citation>
    <scope>NUCLEOTIDE SEQUENCE [LARGE SCALE GENOMIC DNA]</scope>
    <source>
        <strain evidence="3">NRRL Y-12698</strain>
    </source>
</reference>
<organism evidence="2 3">
    <name type="scientific">Babjeviella inositovora NRRL Y-12698</name>
    <dbReference type="NCBI Taxonomy" id="984486"/>
    <lineage>
        <taxon>Eukaryota</taxon>
        <taxon>Fungi</taxon>
        <taxon>Dikarya</taxon>
        <taxon>Ascomycota</taxon>
        <taxon>Saccharomycotina</taxon>
        <taxon>Pichiomycetes</taxon>
        <taxon>Serinales incertae sedis</taxon>
        <taxon>Babjeviella</taxon>
    </lineage>
</organism>
<dbReference type="Pfam" id="PF01063">
    <property type="entry name" value="Aminotran_4"/>
    <property type="match status" value="1"/>
</dbReference>
<dbReference type="InterPro" id="IPR050571">
    <property type="entry name" value="Class-IV_PLP-Dep_Aminotrnsfr"/>
</dbReference>
<dbReference type="RefSeq" id="XP_018983652.1">
    <property type="nucleotide sequence ID" value="XM_019129642.1"/>
</dbReference>
<dbReference type="Gene3D" id="3.20.10.10">
    <property type="entry name" value="D-amino Acid Aminotransferase, subunit A, domain 2"/>
    <property type="match status" value="1"/>
</dbReference>
<dbReference type="Gene3D" id="3.30.470.10">
    <property type="match status" value="1"/>
</dbReference>
<dbReference type="GO" id="GO:0046394">
    <property type="term" value="P:carboxylic acid biosynthetic process"/>
    <property type="evidence" value="ECO:0007669"/>
    <property type="project" value="UniProtKB-ARBA"/>
</dbReference>
<dbReference type="OrthoDB" id="5288718at2759"/>
<dbReference type="EMBL" id="KV454436">
    <property type="protein sequence ID" value="ODQ78324.1"/>
    <property type="molecule type" value="Genomic_DNA"/>
</dbReference>
<comment type="similarity">
    <text evidence="1">Belongs to the class-IV pyridoxal-phosphate-dependent aminotransferase family.</text>
</comment>
<sequence length="298" mass="33456">MPNKRPEPTVSAEHIAVANSVQNDYIKGTYNEEDFQILSTMRYDPTLPASLSDHVPKNISGETTVLKPSAGAIASDKFFLFDEHVKRINFSLGYFHWDYELSAQMLLDKLNAALEVEDVSKSLKLRVMIGNDGKVRIEIHPTPECDNLLAGLTTELTLWEVGIDKNPTDVTPFTSLKTTQRDHYDQSRKNSRIEVGMKRDVIIYNPSKYVMECSISNVAFVRKHENAAGETVERWVTPPLVCGCICGTMRSWLLKNGIMEEEPVMVKDIRVGEPVLMFNALMGVVKGKIVAEFSESEA</sequence>
<dbReference type="SUPFAM" id="SSF56752">
    <property type="entry name" value="D-aminoacid aminotransferase-like PLP-dependent enzymes"/>
    <property type="match status" value="1"/>
</dbReference>
<gene>
    <name evidence="2" type="ORF">BABINDRAFT_162964</name>
</gene>
<dbReference type="Proteomes" id="UP000094336">
    <property type="component" value="Unassembled WGS sequence"/>
</dbReference>
<protein>
    <submittedName>
        <fullName evidence="2">Uncharacterized protein</fullName>
    </submittedName>
</protein>
<dbReference type="GeneID" id="30147495"/>
<dbReference type="InterPro" id="IPR001544">
    <property type="entry name" value="Aminotrans_IV"/>
</dbReference>
<evidence type="ECO:0000256" key="1">
    <source>
        <dbReference type="ARBA" id="ARBA00009320"/>
    </source>
</evidence>